<dbReference type="GO" id="GO:0003723">
    <property type="term" value="F:RNA binding"/>
    <property type="evidence" value="ECO:0007669"/>
    <property type="project" value="InterPro"/>
</dbReference>
<reference evidence="4 5" key="1">
    <citation type="journal article" date="2009" name="PLoS Genet.">
        <title>Adaptations to submarine hydrothermal environments exemplified by the genome of Nautilia profundicola.</title>
        <authorList>
            <person name="Campbell B.J."/>
            <person name="Smith J.L."/>
            <person name="Hanson T.E."/>
            <person name="Klotz M.G."/>
            <person name="Stein L.Y."/>
            <person name="Lee C.K."/>
            <person name="Wu D."/>
            <person name="Robinson J.M."/>
            <person name="Khouri H.M."/>
            <person name="Eisen J.A."/>
            <person name="Cary S.C."/>
        </authorList>
    </citation>
    <scope>NUCLEOTIDE SEQUENCE [LARGE SCALE GENOMIC DNA]</scope>
    <source>
        <strain evidence="5">ATCC BAA-1463 / DSM 18972 / AmH</strain>
    </source>
</reference>
<name>B9L804_NAUPA</name>
<dbReference type="InterPro" id="IPR001568">
    <property type="entry name" value="RNase_T2-like"/>
</dbReference>
<comment type="similarity">
    <text evidence="1 2">Belongs to the RNase T2 family.</text>
</comment>
<protein>
    <submittedName>
        <fullName evidence="4">Ribonuclease T2 family</fullName>
    </submittedName>
</protein>
<dbReference type="KEGG" id="nam:NAMH_0339"/>
<dbReference type="Gene3D" id="3.90.730.10">
    <property type="entry name" value="Ribonuclease T2-like"/>
    <property type="match status" value="1"/>
</dbReference>
<dbReference type="PANTHER" id="PTHR11240">
    <property type="entry name" value="RIBONUCLEASE T2"/>
    <property type="match status" value="1"/>
</dbReference>
<dbReference type="PROSITE" id="PS00531">
    <property type="entry name" value="RNASE_T2_2"/>
    <property type="match status" value="1"/>
</dbReference>
<proteinExistence type="inferred from homology"/>
<feature type="signal peptide" evidence="3">
    <location>
        <begin position="1"/>
        <end position="23"/>
    </location>
</feature>
<feature type="chain" id="PRO_5002886144" evidence="3">
    <location>
        <begin position="24"/>
        <end position="210"/>
    </location>
</feature>
<dbReference type="PANTHER" id="PTHR11240:SF22">
    <property type="entry name" value="RIBONUCLEASE T2"/>
    <property type="match status" value="1"/>
</dbReference>
<dbReference type="SUPFAM" id="SSF55895">
    <property type="entry name" value="Ribonuclease Rh-like"/>
    <property type="match status" value="1"/>
</dbReference>
<dbReference type="GO" id="GO:0033897">
    <property type="term" value="F:ribonuclease T2 activity"/>
    <property type="evidence" value="ECO:0007669"/>
    <property type="project" value="InterPro"/>
</dbReference>
<dbReference type="EMBL" id="CP001279">
    <property type="protein sequence ID" value="ACM92910.1"/>
    <property type="molecule type" value="Genomic_DNA"/>
</dbReference>
<dbReference type="InterPro" id="IPR033130">
    <property type="entry name" value="RNase_T2_His_AS_2"/>
</dbReference>
<organism evidence="4 5">
    <name type="scientific">Nautilia profundicola (strain ATCC BAA-1463 / DSM 18972 / AmH)</name>
    <dbReference type="NCBI Taxonomy" id="598659"/>
    <lineage>
        <taxon>Bacteria</taxon>
        <taxon>Pseudomonadati</taxon>
        <taxon>Campylobacterota</taxon>
        <taxon>Epsilonproteobacteria</taxon>
        <taxon>Nautiliales</taxon>
        <taxon>Nautiliaceae</taxon>
        <taxon>Nautilia</taxon>
    </lineage>
</organism>
<dbReference type="STRING" id="598659.NAMH_0339"/>
<dbReference type="eggNOG" id="COG3719">
    <property type="taxonomic scope" value="Bacteria"/>
</dbReference>
<dbReference type="GO" id="GO:0006401">
    <property type="term" value="P:RNA catabolic process"/>
    <property type="evidence" value="ECO:0007669"/>
    <property type="project" value="UniProtKB-ARBA"/>
</dbReference>
<dbReference type="InterPro" id="IPR036430">
    <property type="entry name" value="RNase_T2-like_sf"/>
</dbReference>
<keyword evidence="5" id="KW-1185">Reference proteome</keyword>
<evidence type="ECO:0000256" key="3">
    <source>
        <dbReference type="SAM" id="SignalP"/>
    </source>
</evidence>
<dbReference type="AlphaFoldDB" id="B9L804"/>
<keyword evidence="3" id="KW-0732">Signal</keyword>
<sequence length="210" mass="24207">MKKILFALMFPLMLLAVSNENILALTWLNGFCKANPKKAVCINRKPGDYSLTHFTLHGLWPKKKTFCSNEPLKLSKNFMRILEKYMPAAKYGLAKHEWKKHGTCFGTDPETYFITGIKFTQQFNETMLLQFFRMHMGQSVSLKRMRWMFSQVFGPGNARKFQMLCKNGFITEIRINLKGDPINGDFYELVNNADEFKGVKQCQVGIIAAP</sequence>
<gene>
    <name evidence="4" type="ordered locus">NAMH_0339</name>
</gene>
<dbReference type="HOGENOM" id="CLU_066598_1_0_7"/>
<evidence type="ECO:0000313" key="4">
    <source>
        <dbReference type="EMBL" id="ACM92910.1"/>
    </source>
</evidence>
<evidence type="ECO:0000256" key="1">
    <source>
        <dbReference type="ARBA" id="ARBA00007469"/>
    </source>
</evidence>
<dbReference type="InterPro" id="IPR018188">
    <property type="entry name" value="RNase_T2_His_AS_1"/>
</dbReference>
<dbReference type="OrthoDB" id="4720638at2"/>
<dbReference type="PROSITE" id="PS00530">
    <property type="entry name" value="RNASE_T2_1"/>
    <property type="match status" value="1"/>
</dbReference>
<dbReference type="RefSeq" id="WP_015901962.1">
    <property type="nucleotide sequence ID" value="NC_012115.1"/>
</dbReference>
<evidence type="ECO:0000256" key="2">
    <source>
        <dbReference type="RuleBase" id="RU004328"/>
    </source>
</evidence>
<dbReference type="Proteomes" id="UP000000448">
    <property type="component" value="Chromosome"/>
</dbReference>
<evidence type="ECO:0000313" key="5">
    <source>
        <dbReference type="Proteomes" id="UP000000448"/>
    </source>
</evidence>
<accession>B9L804</accession>
<dbReference type="Pfam" id="PF00445">
    <property type="entry name" value="Ribonuclease_T2"/>
    <property type="match status" value="1"/>
</dbReference>